<accession>A0A953I8V8</accession>
<proteinExistence type="predicted"/>
<keyword evidence="1" id="KW-1133">Transmembrane helix</keyword>
<organism evidence="3 4">
    <name type="scientific">Symbiobacterium thermophilum</name>
    <dbReference type="NCBI Taxonomy" id="2734"/>
    <lineage>
        <taxon>Bacteria</taxon>
        <taxon>Bacillati</taxon>
        <taxon>Bacillota</taxon>
        <taxon>Clostridia</taxon>
        <taxon>Eubacteriales</taxon>
        <taxon>Symbiobacteriaceae</taxon>
        <taxon>Symbiobacterium</taxon>
    </lineage>
</organism>
<keyword evidence="1" id="KW-0812">Transmembrane</keyword>
<reference evidence="3" key="1">
    <citation type="submission" date="2017-11" db="EMBL/GenBank/DDBJ databases">
        <title>Three new genomes from thermophilic consortium.</title>
        <authorList>
            <person name="Quaggio R."/>
            <person name="Amgarten D."/>
            <person name="Setubal J.C."/>
        </authorList>
    </citation>
    <scope>NUCLEOTIDE SEQUENCE</scope>
    <source>
        <strain evidence="3">ZCTH01-B2</strain>
    </source>
</reference>
<dbReference type="AlphaFoldDB" id="A0A953I8V8"/>
<feature type="transmembrane region" description="Helical" evidence="1">
    <location>
        <begin position="12"/>
        <end position="37"/>
    </location>
</feature>
<dbReference type="Proteomes" id="UP000732377">
    <property type="component" value="Unassembled WGS sequence"/>
</dbReference>
<name>A0A953I8V8_SYMTR</name>
<evidence type="ECO:0000256" key="1">
    <source>
        <dbReference type="SAM" id="Phobius"/>
    </source>
</evidence>
<dbReference type="Pfam" id="PF07811">
    <property type="entry name" value="TadE"/>
    <property type="match status" value="1"/>
</dbReference>
<dbReference type="RefSeq" id="WP_273378649.1">
    <property type="nucleotide sequence ID" value="NZ_PIUK01000038.1"/>
</dbReference>
<feature type="domain" description="TadE-like" evidence="2">
    <location>
        <begin position="10"/>
        <end position="52"/>
    </location>
</feature>
<dbReference type="EMBL" id="PIUK01000038">
    <property type="protein sequence ID" value="MBY6275756.1"/>
    <property type="molecule type" value="Genomic_DNA"/>
</dbReference>
<dbReference type="InterPro" id="IPR012495">
    <property type="entry name" value="TadE-like_dom"/>
</dbReference>
<sequence length="235" mass="24691">MRKVLAGVRGSIAVETAITLPLVLLLTVGGISVLLWLHHKTWMQALVAGTARERAADAAWTGYYKDIRDSLRASGSGLVLADVRLFSFHLPVDPPFVVAGACAAPAGRVPRIGTYGAPGAGSGVTAPTDGGGWLSPVQALRGQISRWLERLEGLAAEAENHADAAVMLAEQAVWYRRVADNLAGGDPFRVRQAVDYLAGAAVEEVAALPCRTDGSGEVVLTAKAVIQGERTFGQR</sequence>
<protein>
    <recommendedName>
        <fullName evidence="2">TadE-like domain-containing protein</fullName>
    </recommendedName>
</protein>
<keyword evidence="1" id="KW-0472">Membrane</keyword>
<gene>
    <name evidence="3" type="ORF">CWE10_05955</name>
</gene>
<evidence type="ECO:0000313" key="4">
    <source>
        <dbReference type="Proteomes" id="UP000732377"/>
    </source>
</evidence>
<evidence type="ECO:0000259" key="2">
    <source>
        <dbReference type="Pfam" id="PF07811"/>
    </source>
</evidence>
<evidence type="ECO:0000313" key="3">
    <source>
        <dbReference type="EMBL" id="MBY6275756.1"/>
    </source>
</evidence>
<comment type="caution">
    <text evidence="3">The sequence shown here is derived from an EMBL/GenBank/DDBJ whole genome shotgun (WGS) entry which is preliminary data.</text>
</comment>